<feature type="compositionally biased region" description="Basic and acidic residues" evidence="1">
    <location>
        <begin position="96"/>
        <end position="106"/>
    </location>
</feature>
<dbReference type="EMBL" id="OX459961">
    <property type="protein sequence ID" value="CAI9165740.1"/>
    <property type="molecule type" value="Genomic_DNA"/>
</dbReference>
<evidence type="ECO:0000313" key="2">
    <source>
        <dbReference type="EMBL" id="CAI9165740.1"/>
    </source>
</evidence>
<evidence type="ECO:0000313" key="3">
    <source>
        <dbReference type="Proteomes" id="UP001176941"/>
    </source>
</evidence>
<gene>
    <name evidence="2" type="ORF">MRATA1EN1_LOCUS14702</name>
</gene>
<keyword evidence="3" id="KW-1185">Reference proteome</keyword>
<evidence type="ECO:0000256" key="1">
    <source>
        <dbReference type="SAM" id="MobiDB-lite"/>
    </source>
</evidence>
<feature type="region of interest" description="Disordered" evidence="1">
    <location>
        <begin position="69"/>
        <end position="106"/>
    </location>
</feature>
<sequence>MHRGADVRSRGVDLLVSEAGTLMTRWHGAPSASSTTDGTKGLQASTERSQGTVGGLELPAIRLARTPPLSSSSLVWEDPARLPSRQTSRSRLTLRLSEDSRGKSRGDGADCFLRALFYLLSPCGLT</sequence>
<accession>A0ABN8YX69</accession>
<feature type="compositionally biased region" description="Polar residues" evidence="1">
    <location>
        <begin position="31"/>
        <end position="51"/>
    </location>
</feature>
<proteinExistence type="predicted"/>
<protein>
    <submittedName>
        <fullName evidence="2">Uncharacterized protein</fullName>
    </submittedName>
</protein>
<dbReference type="Proteomes" id="UP001176941">
    <property type="component" value="Chromosome 25"/>
</dbReference>
<reference evidence="2" key="1">
    <citation type="submission" date="2023-04" db="EMBL/GenBank/DDBJ databases">
        <authorList>
            <consortium name="ELIXIR-Norway"/>
        </authorList>
    </citation>
    <scope>NUCLEOTIDE SEQUENCE [LARGE SCALE GENOMIC DNA]</scope>
</reference>
<organism evidence="2 3">
    <name type="scientific">Rangifer tarandus platyrhynchus</name>
    <name type="common">Svalbard reindeer</name>
    <dbReference type="NCBI Taxonomy" id="3082113"/>
    <lineage>
        <taxon>Eukaryota</taxon>
        <taxon>Metazoa</taxon>
        <taxon>Chordata</taxon>
        <taxon>Craniata</taxon>
        <taxon>Vertebrata</taxon>
        <taxon>Euteleostomi</taxon>
        <taxon>Mammalia</taxon>
        <taxon>Eutheria</taxon>
        <taxon>Laurasiatheria</taxon>
        <taxon>Artiodactyla</taxon>
        <taxon>Ruminantia</taxon>
        <taxon>Pecora</taxon>
        <taxon>Cervidae</taxon>
        <taxon>Odocoileinae</taxon>
        <taxon>Rangifer</taxon>
    </lineage>
</organism>
<name>A0ABN8YX69_RANTA</name>
<feature type="region of interest" description="Disordered" evidence="1">
    <location>
        <begin position="25"/>
        <end position="54"/>
    </location>
</feature>
<feature type="compositionally biased region" description="Low complexity" evidence="1">
    <location>
        <begin position="81"/>
        <end position="95"/>
    </location>
</feature>